<sequence>MLKGVSRRSPELVDDGRQNGMFRCRAVQPTDRHVPKKDNASNLGVSQTTRVVLYLSVGPAGKDQKGAVDTIPVTATGSSDKTRDKETSTDLNHSHRCATDRYNYPVTFYSLYASTTAALQRCCLTTTEQFPTRHSLAECIRYREPFDPRHRSHWLQQRIRPFTRSLWRPYNKPCITRHSVQYSIAVYTCILHKPAVSHQSVLPLYSLRISSTAKVSTTIKWSPKRFYIQKHRH</sequence>
<evidence type="ECO:0000313" key="3">
    <source>
        <dbReference type="Proteomes" id="UP001209878"/>
    </source>
</evidence>
<evidence type="ECO:0000313" key="2">
    <source>
        <dbReference type="EMBL" id="KAK2145520.1"/>
    </source>
</evidence>
<comment type="caution">
    <text evidence="2">The sequence shown here is derived from an EMBL/GenBank/DDBJ whole genome shotgun (WGS) entry which is preliminary data.</text>
</comment>
<accession>A0AAD9J4K3</accession>
<dbReference type="EMBL" id="JAODUO010003907">
    <property type="protein sequence ID" value="KAK2145520.1"/>
    <property type="molecule type" value="Genomic_DNA"/>
</dbReference>
<dbReference type="Proteomes" id="UP001209878">
    <property type="component" value="Unassembled WGS sequence"/>
</dbReference>
<evidence type="ECO:0000256" key="1">
    <source>
        <dbReference type="SAM" id="MobiDB-lite"/>
    </source>
</evidence>
<feature type="region of interest" description="Disordered" evidence="1">
    <location>
        <begin position="63"/>
        <end position="92"/>
    </location>
</feature>
<protein>
    <submittedName>
        <fullName evidence="2">Uncharacterized protein</fullName>
    </submittedName>
</protein>
<reference evidence="2" key="1">
    <citation type="journal article" date="2023" name="Mol. Biol. Evol.">
        <title>Third-Generation Sequencing Reveals the Adaptive Role of the Epigenome in Three Deep-Sea Polychaetes.</title>
        <authorList>
            <person name="Perez M."/>
            <person name="Aroh O."/>
            <person name="Sun Y."/>
            <person name="Lan Y."/>
            <person name="Juniper S.K."/>
            <person name="Young C.R."/>
            <person name="Angers B."/>
            <person name="Qian P.Y."/>
        </authorList>
    </citation>
    <scope>NUCLEOTIDE SEQUENCE</scope>
    <source>
        <strain evidence="2">R07B-5</strain>
    </source>
</reference>
<proteinExistence type="predicted"/>
<feature type="compositionally biased region" description="Basic and acidic residues" evidence="1">
    <location>
        <begin position="8"/>
        <end position="17"/>
    </location>
</feature>
<feature type="region of interest" description="Disordered" evidence="1">
    <location>
        <begin position="1"/>
        <end position="20"/>
    </location>
</feature>
<keyword evidence="3" id="KW-1185">Reference proteome</keyword>
<name>A0AAD9J4K3_RIDPI</name>
<dbReference type="AlphaFoldDB" id="A0AAD9J4K3"/>
<gene>
    <name evidence="2" type="ORF">NP493_3914g00016</name>
</gene>
<organism evidence="2 3">
    <name type="scientific">Ridgeia piscesae</name>
    <name type="common">Tubeworm</name>
    <dbReference type="NCBI Taxonomy" id="27915"/>
    <lineage>
        <taxon>Eukaryota</taxon>
        <taxon>Metazoa</taxon>
        <taxon>Spiralia</taxon>
        <taxon>Lophotrochozoa</taxon>
        <taxon>Annelida</taxon>
        <taxon>Polychaeta</taxon>
        <taxon>Sedentaria</taxon>
        <taxon>Canalipalpata</taxon>
        <taxon>Sabellida</taxon>
        <taxon>Siboglinidae</taxon>
        <taxon>Ridgeia</taxon>
    </lineage>
</organism>